<keyword evidence="9" id="KW-0479">Metal-binding</keyword>
<comment type="subunit">
    <text evidence="4">Homodimer.</text>
</comment>
<comment type="cofactor">
    <cofactor evidence="2 9">
        <name>Mg(2+)</name>
        <dbReference type="ChEBI" id="CHEBI:18420"/>
    </cofactor>
</comment>
<dbReference type="EMBL" id="WNLA01000001">
    <property type="protein sequence ID" value="MTW01074.1"/>
    <property type="molecule type" value="Genomic_DNA"/>
</dbReference>
<keyword evidence="12" id="KW-1185">Reference proteome</keyword>
<keyword evidence="6" id="KW-0378">Hydrolase</keyword>
<dbReference type="GO" id="GO:0046872">
    <property type="term" value="F:metal ion binding"/>
    <property type="evidence" value="ECO:0007669"/>
    <property type="project" value="UniProtKB-KW"/>
</dbReference>
<dbReference type="SUPFAM" id="SSF55811">
    <property type="entry name" value="Nudix"/>
    <property type="match status" value="1"/>
</dbReference>
<feature type="binding site" evidence="9">
    <location>
        <position position="152"/>
    </location>
    <ligand>
        <name>Mg(2+)</name>
        <dbReference type="ChEBI" id="CHEBI:18420"/>
        <label>1</label>
    </ligand>
</feature>
<protein>
    <recommendedName>
        <fullName evidence="5">GDP-mannose pyrophosphatase</fullName>
    </recommendedName>
    <alternativeName>
        <fullName evidence="7">GDP-mannose hydrolase</fullName>
    </alternativeName>
    <alternativeName>
        <fullName evidence="8">GDPMK</fullName>
    </alternativeName>
</protein>
<evidence type="ECO:0000256" key="6">
    <source>
        <dbReference type="ARBA" id="ARBA00022801"/>
    </source>
</evidence>
<evidence type="ECO:0000256" key="4">
    <source>
        <dbReference type="ARBA" id="ARBA00011738"/>
    </source>
</evidence>
<feature type="binding site" evidence="9">
    <location>
        <position position="99"/>
    </location>
    <ligand>
        <name>Mg(2+)</name>
        <dbReference type="ChEBI" id="CHEBI:18420"/>
        <label>1</label>
    </ligand>
</feature>
<proteinExistence type="inferred from homology"/>
<evidence type="ECO:0000256" key="7">
    <source>
        <dbReference type="ARBA" id="ARBA00032162"/>
    </source>
</evidence>
<evidence type="ECO:0000259" key="10">
    <source>
        <dbReference type="PROSITE" id="PS51462"/>
    </source>
</evidence>
<comment type="caution">
    <text evidence="11">The sequence shown here is derived from an EMBL/GenBank/DDBJ whole genome shotgun (WGS) entry which is preliminary data.</text>
</comment>
<feature type="binding site" evidence="9">
    <location>
        <position position="84"/>
    </location>
    <ligand>
        <name>Mg(2+)</name>
        <dbReference type="ChEBI" id="CHEBI:18420"/>
        <label>1</label>
    </ligand>
</feature>
<dbReference type="CDD" id="cd24157">
    <property type="entry name" value="NUDIX_GDPMK"/>
    <property type="match status" value="1"/>
</dbReference>
<feature type="domain" description="Nudix hydrolase" evidence="10">
    <location>
        <begin position="43"/>
        <end position="181"/>
    </location>
</feature>
<dbReference type="InterPro" id="IPR000086">
    <property type="entry name" value="NUDIX_hydrolase_dom"/>
</dbReference>
<dbReference type="GO" id="GO:0006753">
    <property type="term" value="P:nucleoside phosphate metabolic process"/>
    <property type="evidence" value="ECO:0007669"/>
    <property type="project" value="TreeGrafter"/>
</dbReference>
<dbReference type="GO" id="GO:0005829">
    <property type="term" value="C:cytosol"/>
    <property type="evidence" value="ECO:0007669"/>
    <property type="project" value="TreeGrafter"/>
</dbReference>
<dbReference type="Gene3D" id="3.90.79.10">
    <property type="entry name" value="Nucleoside Triphosphate Pyrophosphohydrolase"/>
    <property type="match status" value="1"/>
</dbReference>
<dbReference type="GO" id="GO:0019693">
    <property type="term" value="P:ribose phosphate metabolic process"/>
    <property type="evidence" value="ECO:0007669"/>
    <property type="project" value="TreeGrafter"/>
</dbReference>
<gene>
    <name evidence="11" type="ORF">GM668_03125</name>
</gene>
<reference evidence="11 12" key="1">
    <citation type="submission" date="2019-11" db="EMBL/GenBank/DDBJ databases">
        <title>Type strains purchased from KCTC, JCM and DSMZ.</title>
        <authorList>
            <person name="Lu H."/>
        </authorList>
    </citation>
    <scope>NUCLEOTIDE SEQUENCE [LARGE SCALE GENOMIC DNA]</scope>
    <source>
        <strain evidence="11 12">KCTC 42409</strain>
    </source>
</reference>
<organism evidence="11 12">
    <name type="scientific">Pseudoduganella ginsengisoli</name>
    <dbReference type="NCBI Taxonomy" id="1462440"/>
    <lineage>
        <taxon>Bacteria</taxon>
        <taxon>Pseudomonadati</taxon>
        <taxon>Pseudomonadota</taxon>
        <taxon>Betaproteobacteria</taxon>
        <taxon>Burkholderiales</taxon>
        <taxon>Oxalobacteraceae</taxon>
        <taxon>Telluria group</taxon>
        <taxon>Pseudoduganella</taxon>
    </lineage>
</organism>
<evidence type="ECO:0000256" key="2">
    <source>
        <dbReference type="ARBA" id="ARBA00001946"/>
    </source>
</evidence>
<evidence type="ECO:0000256" key="3">
    <source>
        <dbReference type="ARBA" id="ARBA00007275"/>
    </source>
</evidence>
<dbReference type="Gene3D" id="3.40.50.10400">
    <property type="entry name" value="Hypothetical protein PA1492"/>
    <property type="match status" value="1"/>
</dbReference>
<evidence type="ECO:0000256" key="8">
    <source>
        <dbReference type="ARBA" id="ARBA00032272"/>
    </source>
</evidence>
<dbReference type="PROSITE" id="PS51462">
    <property type="entry name" value="NUDIX"/>
    <property type="match status" value="1"/>
</dbReference>
<dbReference type="InterPro" id="IPR015797">
    <property type="entry name" value="NUDIX_hydrolase-like_dom_sf"/>
</dbReference>
<dbReference type="Proteomes" id="UP000484015">
    <property type="component" value="Unassembled WGS sequence"/>
</dbReference>
<feature type="binding site" evidence="9">
    <location>
        <position position="103"/>
    </location>
    <ligand>
        <name>Mg(2+)</name>
        <dbReference type="ChEBI" id="CHEBI:18420"/>
        <label>1</label>
    </ligand>
</feature>
<keyword evidence="9" id="KW-0460">Magnesium</keyword>
<evidence type="ECO:0000313" key="11">
    <source>
        <dbReference type="EMBL" id="MTW01074.1"/>
    </source>
</evidence>
<evidence type="ECO:0000256" key="9">
    <source>
        <dbReference type="PIRSR" id="PIRSR604385-2"/>
    </source>
</evidence>
<dbReference type="NCBIfam" id="TIGR00052">
    <property type="entry name" value="nudix-type nucleoside diphosphatase, YffH/AdpP family"/>
    <property type="match status" value="1"/>
</dbReference>
<evidence type="ECO:0000313" key="12">
    <source>
        <dbReference type="Proteomes" id="UP000484015"/>
    </source>
</evidence>
<dbReference type="AlphaFoldDB" id="A0A6L6PVD7"/>
<comment type="catalytic activity">
    <reaction evidence="1">
        <text>GDP-alpha-D-mannose + H2O = alpha-D-mannose 1-phosphate + GMP + 2 H(+)</text>
        <dbReference type="Rhea" id="RHEA:27978"/>
        <dbReference type="ChEBI" id="CHEBI:15377"/>
        <dbReference type="ChEBI" id="CHEBI:15378"/>
        <dbReference type="ChEBI" id="CHEBI:57527"/>
        <dbReference type="ChEBI" id="CHEBI:58115"/>
        <dbReference type="ChEBI" id="CHEBI:58409"/>
    </reaction>
</comment>
<comment type="similarity">
    <text evidence="3">Belongs to the Nudix hydrolase family. NudK subfamily.</text>
</comment>
<dbReference type="GO" id="GO:0016818">
    <property type="term" value="F:hydrolase activity, acting on acid anhydrides, in phosphorus-containing anhydrides"/>
    <property type="evidence" value="ECO:0007669"/>
    <property type="project" value="InterPro"/>
</dbReference>
<dbReference type="InterPro" id="IPR004385">
    <property type="entry name" value="NDP_pyrophosphatase"/>
</dbReference>
<accession>A0A6L6PVD7</accession>
<name>A0A6L6PVD7_9BURK</name>
<sequence>MQDYVRIQREQLLSDDWFVLKKTTFDYRRRDGRWQTLTRETYDRGNGAVALLYNRVRRTVLLTRQFRFPAYVNGHHGFLIEAAAGLLDSASPELRIRAELEEETGRRIAHLQPVFDVFMSPGSVTERLHFFIGEYDAASRIGDGGGLEAEGEDIEVLELDADEALAMVARGDIADGKTIMLLQYLHLHVLKPRSMMILIAGPYRSGTGDDPARLAANVAAMEAYALPLYQRGHMPVLGEWLALPVVQAAGSQAIGDAVYDDVFHPHCERLLSHCDAVLRIGGPSAGADRMMAAAARRGLLIYHDLNQIPAVAVN</sequence>
<dbReference type="PANTHER" id="PTHR11839:SF18">
    <property type="entry name" value="NUDIX HYDROLASE DOMAIN-CONTAINING PROTEIN"/>
    <property type="match status" value="1"/>
</dbReference>
<evidence type="ECO:0000256" key="1">
    <source>
        <dbReference type="ARBA" id="ARBA00000847"/>
    </source>
</evidence>
<dbReference type="PANTHER" id="PTHR11839">
    <property type="entry name" value="UDP/ADP-SUGAR PYROPHOSPHATASE"/>
    <property type="match status" value="1"/>
</dbReference>
<evidence type="ECO:0000256" key="5">
    <source>
        <dbReference type="ARBA" id="ARBA00016377"/>
    </source>
</evidence>